<comment type="caution">
    <text evidence="1">The sequence shown here is derived from an EMBL/GenBank/DDBJ whole genome shotgun (WGS) entry which is preliminary data.</text>
</comment>
<evidence type="ECO:0000313" key="1">
    <source>
        <dbReference type="EMBL" id="CAG8839348.1"/>
    </source>
</evidence>
<sequence>EFSTFLNSISSSHIKETSKDLSHNILYNTDDLHTCFNRFLLHYQLPLLAYGQTIQTLIQHIDKYNNNKTVSSITFSVNLSHNETLIYLPNDTLT</sequence>
<dbReference type="Proteomes" id="UP000789920">
    <property type="component" value="Unassembled WGS sequence"/>
</dbReference>
<reference evidence="1" key="1">
    <citation type="submission" date="2021-06" db="EMBL/GenBank/DDBJ databases">
        <authorList>
            <person name="Kallberg Y."/>
            <person name="Tangrot J."/>
            <person name="Rosling A."/>
        </authorList>
    </citation>
    <scope>NUCLEOTIDE SEQUENCE</scope>
    <source>
        <strain evidence="1">MA461A</strain>
    </source>
</reference>
<evidence type="ECO:0000313" key="2">
    <source>
        <dbReference type="Proteomes" id="UP000789920"/>
    </source>
</evidence>
<keyword evidence="2" id="KW-1185">Reference proteome</keyword>
<feature type="non-terminal residue" evidence="1">
    <location>
        <position position="1"/>
    </location>
</feature>
<name>A0ACA9SI15_9GLOM</name>
<gene>
    <name evidence="1" type="ORF">RPERSI_LOCUS31016</name>
</gene>
<accession>A0ACA9SI15</accession>
<protein>
    <submittedName>
        <fullName evidence="1">11124_t:CDS:1</fullName>
    </submittedName>
</protein>
<organism evidence="1 2">
    <name type="scientific">Racocetra persica</name>
    <dbReference type="NCBI Taxonomy" id="160502"/>
    <lineage>
        <taxon>Eukaryota</taxon>
        <taxon>Fungi</taxon>
        <taxon>Fungi incertae sedis</taxon>
        <taxon>Mucoromycota</taxon>
        <taxon>Glomeromycotina</taxon>
        <taxon>Glomeromycetes</taxon>
        <taxon>Diversisporales</taxon>
        <taxon>Gigasporaceae</taxon>
        <taxon>Racocetra</taxon>
    </lineage>
</organism>
<proteinExistence type="predicted"/>
<dbReference type="EMBL" id="CAJVQC010123312">
    <property type="protein sequence ID" value="CAG8839348.1"/>
    <property type="molecule type" value="Genomic_DNA"/>
</dbReference>